<dbReference type="EMBL" id="QYUP01000113">
    <property type="protein sequence ID" value="RJG15708.1"/>
    <property type="molecule type" value="Genomic_DNA"/>
</dbReference>
<reference evidence="2 3" key="1">
    <citation type="submission" date="2018-09" db="EMBL/GenBank/DDBJ databases">
        <authorList>
            <person name="Zhu H."/>
        </authorList>
    </citation>
    <scope>NUCLEOTIDE SEQUENCE [LARGE SCALE GENOMIC DNA]</scope>
    <source>
        <strain evidence="2 3">K1S02-61</strain>
    </source>
</reference>
<dbReference type="Proteomes" id="UP000284006">
    <property type="component" value="Unassembled WGS sequence"/>
</dbReference>
<dbReference type="GO" id="GO:0005886">
    <property type="term" value="C:plasma membrane"/>
    <property type="evidence" value="ECO:0007669"/>
    <property type="project" value="TreeGrafter"/>
</dbReference>
<evidence type="ECO:0000256" key="1">
    <source>
        <dbReference type="SAM" id="Phobius"/>
    </source>
</evidence>
<comment type="caution">
    <text evidence="2">The sequence shown here is derived from an EMBL/GenBank/DDBJ whole genome shotgun (WGS) entry which is preliminary data.</text>
</comment>
<dbReference type="PANTHER" id="PTHR35813">
    <property type="entry name" value="INNER MEMBRANE PROTEIN YBAN"/>
    <property type="match status" value="1"/>
</dbReference>
<dbReference type="Pfam" id="PF04304">
    <property type="entry name" value="DUF454"/>
    <property type="match status" value="1"/>
</dbReference>
<dbReference type="InterPro" id="IPR007401">
    <property type="entry name" value="DUF454"/>
</dbReference>
<keyword evidence="3" id="KW-1185">Reference proteome</keyword>
<dbReference type="PIRSF" id="PIRSF016789">
    <property type="entry name" value="DUF454"/>
    <property type="match status" value="1"/>
</dbReference>
<keyword evidence="1" id="KW-1133">Transmembrane helix</keyword>
<name>A0A418XSX5_9BURK</name>
<dbReference type="OrthoDB" id="9816293at2"/>
<feature type="transmembrane region" description="Helical" evidence="1">
    <location>
        <begin position="94"/>
        <end position="112"/>
    </location>
</feature>
<dbReference type="AlphaFoldDB" id="A0A418XSX5"/>
<keyword evidence="1" id="KW-0812">Transmembrane</keyword>
<keyword evidence="1" id="KW-0472">Membrane</keyword>
<evidence type="ECO:0000313" key="2">
    <source>
        <dbReference type="EMBL" id="RJG15708.1"/>
    </source>
</evidence>
<protein>
    <submittedName>
        <fullName evidence="2">DUF454 domain-containing protein</fullName>
    </submittedName>
</protein>
<gene>
    <name evidence="2" type="ORF">D3872_12440</name>
</gene>
<dbReference type="PANTHER" id="PTHR35813:SF1">
    <property type="entry name" value="INNER MEMBRANE PROTEIN YBAN"/>
    <property type="match status" value="1"/>
</dbReference>
<organism evidence="2 3">
    <name type="scientific">Massilia cavernae</name>
    <dbReference type="NCBI Taxonomy" id="2320864"/>
    <lineage>
        <taxon>Bacteria</taxon>
        <taxon>Pseudomonadati</taxon>
        <taxon>Pseudomonadota</taxon>
        <taxon>Betaproteobacteria</taxon>
        <taxon>Burkholderiales</taxon>
        <taxon>Oxalobacteraceae</taxon>
        <taxon>Telluria group</taxon>
        <taxon>Massilia</taxon>
    </lineage>
</organism>
<feature type="transmembrane region" description="Helical" evidence="1">
    <location>
        <begin position="7"/>
        <end position="25"/>
    </location>
</feature>
<sequence>MKTVLNIIGAIAVVLGILGIFLPLLPTTPFLLLASACFARGSTRLHGWLLGNRVCGEYLRNYEAGRGIPARAKVTVLVLLWASIGYSATAVGHVALKAMLVCVALWVTIYLVRFVPTCQRSNDNAG</sequence>
<proteinExistence type="predicted"/>
<accession>A0A418XSX5</accession>
<evidence type="ECO:0000313" key="3">
    <source>
        <dbReference type="Proteomes" id="UP000284006"/>
    </source>
</evidence>